<comment type="caution">
    <text evidence="1">The sequence shown here is derived from an EMBL/GenBank/DDBJ whole genome shotgun (WGS) entry which is preliminary data.</text>
</comment>
<gene>
    <name evidence="1" type="ORF">B5P46_04165</name>
</gene>
<dbReference type="EMBL" id="MZMU01000003">
    <property type="protein sequence ID" value="RXT28016.1"/>
    <property type="molecule type" value="Genomic_DNA"/>
</dbReference>
<protein>
    <submittedName>
        <fullName evidence="1">Uncharacterized protein</fullName>
    </submittedName>
</protein>
<name>A0A4Q1U8L1_RHILE</name>
<dbReference type="AlphaFoldDB" id="A0A4Q1U8L1"/>
<proteinExistence type="predicted"/>
<organism evidence="1 2">
    <name type="scientific">Rhizobium leguminosarum</name>
    <dbReference type="NCBI Taxonomy" id="384"/>
    <lineage>
        <taxon>Bacteria</taxon>
        <taxon>Pseudomonadati</taxon>
        <taxon>Pseudomonadota</taxon>
        <taxon>Alphaproteobacteria</taxon>
        <taxon>Hyphomicrobiales</taxon>
        <taxon>Rhizobiaceae</taxon>
        <taxon>Rhizobium/Agrobacterium group</taxon>
        <taxon>Rhizobium</taxon>
    </lineage>
</organism>
<sequence length="64" mass="7120">MILSCDGFSVYRIGPKIGIDFRKARCVDSKCYSVLCASDKTRGTVIGLRLFAQKQTCVKRSSLE</sequence>
<reference evidence="1 2" key="1">
    <citation type="submission" date="2017-03" db="EMBL/GenBank/DDBJ databases">
        <authorList>
            <person name="Safronova V.I."/>
            <person name="Sazanova A.L."/>
            <person name="Chirak E.R."/>
        </authorList>
    </citation>
    <scope>NUCLEOTIDE SEQUENCE [LARGE SCALE GENOMIC DNA]</scope>
    <source>
        <strain evidence="1 2">Tri-43</strain>
    </source>
</reference>
<accession>A0A4Q1U8L1</accession>
<evidence type="ECO:0000313" key="1">
    <source>
        <dbReference type="EMBL" id="RXT28016.1"/>
    </source>
</evidence>
<evidence type="ECO:0000313" key="2">
    <source>
        <dbReference type="Proteomes" id="UP000290767"/>
    </source>
</evidence>
<dbReference type="Proteomes" id="UP000290767">
    <property type="component" value="Unassembled WGS sequence"/>
</dbReference>